<gene>
    <name evidence="3" type="ORF">FRZ44_12800</name>
</gene>
<organism evidence="3 4">
    <name type="scientific">Hypericibacter terrae</name>
    <dbReference type="NCBI Taxonomy" id="2602015"/>
    <lineage>
        <taxon>Bacteria</taxon>
        <taxon>Pseudomonadati</taxon>
        <taxon>Pseudomonadota</taxon>
        <taxon>Alphaproteobacteria</taxon>
        <taxon>Rhodospirillales</taxon>
        <taxon>Dongiaceae</taxon>
        <taxon>Hypericibacter</taxon>
    </lineage>
</organism>
<feature type="compositionally biased region" description="Pro residues" evidence="1">
    <location>
        <begin position="82"/>
        <end position="91"/>
    </location>
</feature>
<keyword evidence="2" id="KW-0732">Signal</keyword>
<feature type="signal peptide" evidence="2">
    <location>
        <begin position="1"/>
        <end position="26"/>
    </location>
</feature>
<accession>A0A5J6MIA3</accession>
<feature type="chain" id="PRO_5023841582" evidence="2">
    <location>
        <begin position="27"/>
        <end position="98"/>
    </location>
</feature>
<feature type="region of interest" description="Disordered" evidence="1">
    <location>
        <begin position="76"/>
        <end position="98"/>
    </location>
</feature>
<name>A0A5J6MIA3_9PROT</name>
<reference evidence="3 4" key="1">
    <citation type="submission" date="2019-08" db="EMBL/GenBank/DDBJ databases">
        <title>Hyperibacter terrae gen. nov., sp. nov. and Hyperibacter viscosus sp. nov., two new members in the family Rhodospirillaceae isolated from the rhizosphere of Hypericum perforatum.</title>
        <authorList>
            <person name="Noviana Z."/>
        </authorList>
    </citation>
    <scope>NUCLEOTIDE SEQUENCE [LARGE SCALE GENOMIC DNA]</scope>
    <source>
        <strain evidence="3 4">R5913</strain>
    </source>
</reference>
<keyword evidence="4" id="KW-1185">Reference proteome</keyword>
<evidence type="ECO:0000313" key="4">
    <source>
        <dbReference type="Proteomes" id="UP000326202"/>
    </source>
</evidence>
<dbReference type="EMBL" id="CP042906">
    <property type="protein sequence ID" value="QEX15990.1"/>
    <property type="molecule type" value="Genomic_DNA"/>
</dbReference>
<evidence type="ECO:0000313" key="3">
    <source>
        <dbReference type="EMBL" id="QEX15990.1"/>
    </source>
</evidence>
<dbReference type="KEGG" id="htq:FRZ44_12800"/>
<evidence type="ECO:0000256" key="1">
    <source>
        <dbReference type="SAM" id="MobiDB-lite"/>
    </source>
</evidence>
<proteinExistence type="predicted"/>
<protein>
    <submittedName>
        <fullName evidence="3">Uncharacterized protein</fullName>
    </submittedName>
</protein>
<dbReference type="Proteomes" id="UP000326202">
    <property type="component" value="Chromosome"/>
</dbReference>
<evidence type="ECO:0000256" key="2">
    <source>
        <dbReference type="SAM" id="SignalP"/>
    </source>
</evidence>
<sequence length="98" mass="10614">MIGLVFSVFLGVLALPLAGYATRAHAQSDEPSQPSPDDLAIEGVTRLMQALQLFIQQLPQYEAPVIDENGDIIIRRRHDNAPIPPQKPAPPDADSTST</sequence>
<dbReference type="AlphaFoldDB" id="A0A5J6MIA3"/>